<dbReference type="RefSeq" id="WP_205720663.1">
    <property type="nucleotide sequence ID" value="NZ_CP070608.1"/>
</dbReference>
<dbReference type="EMBL" id="CP070608">
    <property type="protein sequence ID" value="QSE96150.1"/>
    <property type="molecule type" value="Genomic_DNA"/>
</dbReference>
<dbReference type="AlphaFoldDB" id="A0A974WE88"/>
<sequence>MIHEYFKREFEDFTIIVQLNPKTFEGVELTIYKDKTVEKRKMQFDSDIYEDFNEDGFKPSSPIEFNLYLKGIS</sequence>
<dbReference type="KEGG" id="fuv:JR347_11050"/>
<protein>
    <submittedName>
        <fullName evidence="1">Uncharacterized protein</fullName>
    </submittedName>
</protein>
<gene>
    <name evidence="1" type="ORF">JR347_11050</name>
</gene>
<evidence type="ECO:0000313" key="1">
    <source>
        <dbReference type="EMBL" id="QSE96150.1"/>
    </source>
</evidence>
<name>A0A974WE88_9BACT</name>
<evidence type="ECO:0000313" key="2">
    <source>
        <dbReference type="Proteomes" id="UP000662783"/>
    </source>
</evidence>
<accession>A0A974WE88</accession>
<organism evidence="1 2">
    <name type="scientific">Fulvivirga lutea</name>
    <dbReference type="NCBI Taxonomy" id="2810512"/>
    <lineage>
        <taxon>Bacteria</taxon>
        <taxon>Pseudomonadati</taxon>
        <taxon>Bacteroidota</taxon>
        <taxon>Cytophagia</taxon>
        <taxon>Cytophagales</taxon>
        <taxon>Fulvivirgaceae</taxon>
        <taxon>Fulvivirga</taxon>
    </lineage>
</organism>
<reference evidence="1" key="1">
    <citation type="submission" date="2021-02" db="EMBL/GenBank/DDBJ databases">
        <title>Fulvivirga sp. S481 isolated from sea water.</title>
        <authorList>
            <person name="Bae S.S."/>
            <person name="Baek K."/>
        </authorList>
    </citation>
    <scope>NUCLEOTIDE SEQUENCE</scope>
    <source>
        <strain evidence="1">S481</strain>
    </source>
</reference>
<dbReference type="Proteomes" id="UP000662783">
    <property type="component" value="Chromosome"/>
</dbReference>
<proteinExistence type="predicted"/>
<keyword evidence="2" id="KW-1185">Reference proteome</keyword>